<dbReference type="GO" id="GO:0003723">
    <property type="term" value="F:RNA binding"/>
    <property type="evidence" value="ECO:0007669"/>
    <property type="project" value="InterPro"/>
</dbReference>
<comment type="similarity">
    <text evidence="1 4 7">Belongs to the tRNA pseudouridine synthase TruA family.</text>
</comment>
<dbReference type="InterPro" id="IPR001406">
    <property type="entry name" value="PsdUridine_synth_TruA"/>
</dbReference>
<comment type="function">
    <text evidence="4">Formation of pseudouridine at positions 38, 39 and 40 in the anticodon stem and loop of transfer RNAs.</text>
</comment>
<feature type="domain" description="Pseudouridine synthase I TruA alpha/beta" evidence="8">
    <location>
        <begin position="164"/>
        <end position="279"/>
    </location>
</feature>
<dbReference type="InterPro" id="IPR020097">
    <property type="entry name" value="PsdUridine_synth_TruA_a/b_dom"/>
</dbReference>
<evidence type="ECO:0000256" key="7">
    <source>
        <dbReference type="RuleBase" id="RU003792"/>
    </source>
</evidence>
<dbReference type="SUPFAM" id="SSF55120">
    <property type="entry name" value="Pseudouridine synthase"/>
    <property type="match status" value="1"/>
</dbReference>
<dbReference type="GO" id="GO:0031119">
    <property type="term" value="P:tRNA pseudouridine synthesis"/>
    <property type="evidence" value="ECO:0007669"/>
    <property type="project" value="UniProtKB-UniRule"/>
</dbReference>
<evidence type="ECO:0000256" key="2">
    <source>
        <dbReference type="ARBA" id="ARBA00022694"/>
    </source>
</evidence>
<evidence type="ECO:0000256" key="4">
    <source>
        <dbReference type="HAMAP-Rule" id="MF_00171"/>
    </source>
</evidence>
<feature type="domain" description="Pseudouridine synthase I TruA alpha/beta" evidence="8">
    <location>
        <begin position="30"/>
        <end position="125"/>
    </location>
</feature>
<dbReference type="InterPro" id="IPR020095">
    <property type="entry name" value="PsdUridine_synth_TruA_C"/>
</dbReference>
<dbReference type="AlphaFoldDB" id="A0A6J4VFE6"/>
<dbReference type="Pfam" id="PF01416">
    <property type="entry name" value="PseudoU_synth_1"/>
    <property type="match status" value="2"/>
</dbReference>
<dbReference type="GO" id="GO:0160147">
    <property type="term" value="F:tRNA pseudouridine(38-40) synthase activity"/>
    <property type="evidence" value="ECO:0007669"/>
    <property type="project" value="UniProtKB-EC"/>
</dbReference>
<dbReference type="PANTHER" id="PTHR11142:SF0">
    <property type="entry name" value="TRNA PSEUDOURIDINE SYNTHASE-LIKE 1"/>
    <property type="match status" value="1"/>
</dbReference>
<evidence type="ECO:0000256" key="5">
    <source>
        <dbReference type="PIRSR" id="PIRSR001430-1"/>
    </source>
</evidence>
<dbReference type="PANTHER" id="PTHR11142">
    <property type="entry name" value="PSEUDOURIDYLATE SYNTHASE"/>
    <property type="match status" value="1"/>
</dbReference>
<accession>A0A6J4VFE6</accession>
<sequence length="307" mass="33024">MVASEGAQPGGLAVRVTADASSRRVRLDLAYDGAAFFGAQVQSGRRTVGSELSVALERVTGRAIPVTFAGRTDRGVHADGQVAHGDVASPLPDERLLKALNAVLPTDLAIWRLQTVHGAFHARYDARWREYRYQVWNAPVRHPALARQVWHIVRSLDPVALDAATARLLGEHDFAAFAGQGLGVPGRVQVRSTVRAVHAVRWLVRTPAHPDSAGRVLEFRIRANGFLPQMVRTIVGAAIEVGSGKRTPEWFESVLRRRNRALAPAPAPPQGLSLWRVGYAGCDQPSAVGAILADGQAGGTTDEQAES</sequence>
<reference evidence="9" key="1">
    <citation type="submission" date="2020-02" db="EMBL/GenBank/DDBJ databases">
        <authorList>
            <person name="Meier V. D."/>
        </authorList>
    </citation>
    <scope>NUCLEOTIDE SEQUENCE</scope>
    <source>
        <strain evidence="9">AVDCRST_MAG18</strain>
    </source>
</reference>
<feature type="binding site" evidence="4 6">
    <location>
        <position position="131"/>
    </location>
    <ligand>
        <name>substrate</name>
    </ligand>
</feature>
<gene>
    <name evidence="4" type="primary">truA</name>
    <name evidence="9" type="ORF">AVDCRST_MAG18-2757</name>
</gene>
<organism evidence="9">
    <name type="scientific">uncultured Thermomicrobiales bacterium</name>
    <dbReference type="NCBI Taxonomy" id="1645740"/>
    <lineage>
        <taxon>Bacteria</taxon>
        <taxon>Pseudomonadati</taxon>
        <taxon>Thermomicrobiota</taxon>
        <taxon>Thermomicrobia</taxon>
        <taxon>Thermomicrobiales</taxon>
        <taxon>environmental samples</taxon>
    </lineage>
</organism>
<keyword evidence="2 4" id="KW-0819">tRNA processing</keyword>
<keyword evidence="3 4" id="KW-0413">Isomerase</keyword>
<dbReference type="InterPro" id="IPR020103">
    <property type="entry name" value="PsdUridine_synth_cat_dom_sf"/>
</dbReference>
<evidence type="ECO:0000313" key="9">
    <source>
        <dbReference type="EMBL" id="CAA9577863.1"/>
    </source>
</evidence>
<dbReference type="EMBL" id="CADCWN010000211">
    <property type="protein sequence ID" value="CAA9577863.1"/>
    <property type="molecule type" value="Genomic_DNA"/>
</dbReference>
<comment type="caution">
    <text evidence="4">Lacks conserved residue(s) required for the propagation of feature annotation.</text>
</comment>
<evidence type="ECO:0000256" key="6">
    <source>
        <dbReference type="PIRSR" id="PIRSR001430-2"/>
    </source>
</evidence>
<comment type="catalytic activity">
    <reaction evidence="4 7">
        <text>uridine(38/39/40) in tRNA = pseudouridine(38/39/40) in tRNA</text>
        <dbReference type="Rhea" id="RHEA:22376"/>
        <dbReference type="Rhea" id="RHEA-COMP:10085"/>
        <dbReference type="Rhea" id="RHEA-COMP:10087"/>
        <dbReference type="ChEBI" id="CHEBI:65314"/>
        <dbReference type="ChEBI" id="CHEBI:65315"/>
        <dbReference type="EC" id="5.4.99.12"/>
    </reaction>
</comment>
<dbReference type="Gene3D" id="3.30.70.580">
    <property type="entry name" value="Pseudouridine synthase I, catalytic domain, N-terminal subdomain"/>
    <property type="match status" value="1"/>
</dbReference>
<evidence type="ECO:0000256" key="3">
    <source>
        <dbReference type="ARBA" id="ARBA00023235"/>
    </source>
</evidence>
<protein>
    <recommendedName>
        <fullName evidence="4">tRNA pseudouridine synthase A</fullName>
        <ecNumber evidence="4">5.4.99.12</ecNumber>
    </recommendedName>
    <alternativeName>
        <fullName evidence="4">tRNA pseudouridine(38-40) synthase</fullName>
    </alternativeName>
    <alternativeName>
        <fullName evidence="4">tRNA pseudouridylate synthase I</fullName>
    </alternativeName>
    <alternativeName>
        <fullName evidence="4">tRNA-uridine isomerase I</fullName>
    </alternativeName>
</protein>
<dbReference type="FunFam" id="3.30.70.580:FF:000001">
    <property type="entry name" value="tRNA pseudouridine synthase A"/>
    <property type="match status" value="1"/>
</dbReference>
<dbReference type="HAMAP" id="MF_00171">
    <property type="entry name" value="TruA"/>
    <property type="match status" value="1"/>
</dbReference>
<dbReference type="InterPro" id="IPR020094">
    <property type="entry name" value="TruA/RsuA/RluB/E/F_N"/>
</dbReference>
<comment type="subunit">
    <text evidence="4">Homodimer.</text>
</comment>
<dbReference type="EC" id="5.4.99.12" evidence="4"/>
<name>A0A6J4VFE6_9BACT</name>
<proteinExistence type="inferred from homology"/>
<feature type="active site" description="Nucleophile" evidence="4 5">
    <location>
        <position position="73"/>
    </location>
</feature>
<evidence type="ECO:0000256" key="1">
    <source>
        <dbReference type="ARBA" id="ARBA00009375"/>
    </source>
</evidence>
<evidence type="ECO:0000259" key="8">
    <source>
        <dbReference type="Pfam" id="PF01416"/>
    </source>
</evidence>
<dbReference type="PIRSF" id="PIRSF001430">
    <property type="entry name" value="tRNA_psdUrid_synth"/>
    <property type="match status" value="1"/>
</dbReference>
<dbReference type="CDD" id="cd02570">
    <property type="entry name" value="PseudoU_synth_EcTruA"/>
    <property type="match status" value="1"/>
</dbReference>
<dbReference type="Gene3D" id="3.30.70.660">
    <property type="entry name" value="Pseudouridine synthase I, catalytic domain, C-terminal subdomain"/>
    <property type="match status" value="1"/>
</dbReference>
<dbReference type="NCBIfam" id="TIGR00071">
    <property type="entry name" value="hisT_truA"/>
    <property type="match status" value="1"/>
</dbReference>